<keyword evidence="6" id="KW-0645">Protease</keyword>
<keyword evidence="2" id="KW-0812">Transmembrane</keyword>
<dbReference type="SUPFAM" id="SSF47672">
    <property type="entry name" value="Transferrin receptor-like dimerisation domain"/>
    <property type="match status" value="1"/>
</dbReference>
<sequence length="759" mass="83957">MSGLLDFQHSDHILSTHSIKTESKNDWPERVCGTKDRASGQKLIRRRQARGQALMFVGIALLALLILASYPACGVLCNLGFQFRTTFFPGHQPHNVPFEELKNILQTEPSSLRLSEWSHYYTSTPHFAGEGLEQAIWTTNRWEEFGVPETWITSYELYFGTPIRQRLALLEALDDTGHATKLLYEAGLTEEVPPDDPSEARRPAFHSRSFSGNITAQFVYANFGLSQDYDDLDEANVDLEGKIAVVKSGGDPRWTKMKNAVRKGIVGLVIYTDPQQGGNITEAHGYKPYPDGPALPSTYIELGTIALQAVTSDGSNPSVPGESIPSIPVSYEDIIPILKALNGHGPKAVEMNNRWLGGGLGYKGVDYYVGPSPSAILLNLNNQMDYEKKKIHIAFGRINGSVEDETIILGNHRDAWSAGASDSASGSAALMEVARSFGIARSAGWKPRRTLIFASWDGEEVGLVSSLAWARENLAWLSENVVAYLDVVVAASGKSFSAKASPLLRQVLREATKMVPAPGRNDQGQAVFDQWDGDISSPGGGSVPSFIQPACISPTYMGFRPGPQDPPFPYHSNLDTFTWMNTTGDPDWSHHLAVTRIWTLLAGHLADSPVLKFNATSYALFLKDSVEIATEKLPNSTDFDLGPLEQTVAEFHSACETFDYYAASLEAVWDEANLSRDTRWVNKRYKLLERQFCYHGAQEDRSQSEHVVFGDSENTPYYIDGNALPRLLNNIESGNWSNALKWRDIIQSKIEDATHFLKL</sequence>
<keyword evidence="6" id="KW-0378">Hydrolase</keyword>
<feature type="transmembrane region" description="Helical" evidence="2">
    <location>
        <begin position="53"/>
        <end position="72"/>
    </location>
</feature>
<dbReference type="OrthoDB" id="5841748at2759"/>
<dbReference type="Pfam" id="PF04253">
    <property type="entry name" value="TFR_dimer"/>
    <property type="match status" value="1"/>
</dbReference>
<evidence type="ECO:0000256" key="2">
    <source>
        <dbReference type="SAM" id="Phobius"/>
    </source>
</evidence>
<dbReference type="Pfam" id="PF04389">
    <property type="entry name" value="Peptidase_M28"/>
    <property type="match status" value="1"/>
</dbReference>
<dbReference type="Gene3D" id="1.20.930.40">
    <property type="entry name" value="Transferrin receptor-like, dimerisation domain"/>
    <property type="match status" value="1"/>
</dbReference>
<evidence type="ECO:0000313" key="6">
    <source>
        <dbReference type="EMBL" id="TVY83012.1"/>
    </source>
</evidence>
<dbReference type="Pfam" id="PF02225">
    <property type="entry name" value="PA"/>
    <property type="match status" value="1"/>
</dbReference>
<dbReference type="Gene3D" id="3.40.630.10">
    <property type="entry name" value="Zn peptidases"/>
    <property type="match status" value="1"/>
</dbReference>
<dbReference type="InterPro" id="IPR007484">
    <property type="entry name" value="Peptidase_M28"/>
</dbReference>
<feature type="domain" description="PA" evidence="3">
    <location>
        <begin position="215"/>
        <end position="302"/>
    </location>
</feature>
<dbReference type="InterPro" id="IPR007365">
    <property type="entry name" value="TFR-like_dimer_dom"/>
</dbReference>
<evidence type="ECO:0000256" key="1">
    <source>
        <dbReference type="ARBA" id="ARBA00005634"/>
    </source>
</evidence>
<gene>
    <name evidence="6" type="ORF">LSUE1_G003495</name>
</gene>
<dbReference type="InterPro" id="IPR039373">
    <property type="entry name" value="Peptidase_M28B"/>
</dbReference>
<dbReference type="SUPFAM" id="SSF53187">
    <property type="entry name" value="Zn-dependent exopeptidases"/>
    <property type="match status" value="1"/>
</dbReference>
<keyword evidence="6" id="KW-0121">Carboxypeptidase</keyword>
<feature type="domain" description="Transferrin receptor-like dimerisation" evidence="4">
    <location>
        <begin position="640"/>
        <end position="758"/>
    </location>
</feature>
<organism evidence="6 7">
    <name type="scientific">Lachnellula suecica</name>
    <dbReference type="NCBI Taxonomy" id="602035"/>
    <lineage>
        <taxon>Eukaryota</taxon>
        <taxon>Fungi</taxon>
        <taxon>Dikarya</taxon>
        <taxon>Ascomycota</taxon>
        <taxon>Pezizomycotina</taxon>
        <taxon>Leotiomycetes</taxon>
        <taxon>Helotiales</taxon>
        <taxon>Lachnaceae</taxon>
        <taxon>Lachnellula</taxon>
    </lineage>
</organism>
<dbReference type="InterPro" id="IPR046450">
    <property type="entry name" value="PA_dom_sf"/>
</dbReference>
<evidence type="ECO:0000259" key="5">
    <source>
        <dbReference type="Pfam" id="PF04389"/>
    </source>
</evidence>
<dbReference type="Gene3D" id="3.50.30.30">
    <property type="match status" value="1"/>
</dbReference>
<evidence type="ECO:0000259" key="3">
    <source>
        <dbReference type="Pfam" id="PF02225"/>
    </source>
</evidence>
<keyword evidence="2" id="KW-1133">Transmembrane helix</keyword>
<evidence type="ECO:0000313" key="7">
    <source>
        <dbReference type="Proteomes" id="UP000469558"/>
    </source>
</evidence>
<dbReference type="FunFam" id="3.40.630.10:FF:000101">
    <property type="entry name" value="N-acetylated alpha-linked acidic dipeptidase like 1"/>
    <property type="match status" value="1"/>
</dbReference>
<feature type="domain" description="Peptidase M28" evidence="5">
    <location>
        <begin position="396"/>
        <end position="524"/>
    </location>
</feature>
<dbReference type="PANTHER" id="PTHR10404:SF46">
    <property type="entry name" value="VACUOLAR PROTEIN SORTING-ASSOCIATED PROTEIN 70"/>
    <property type="match status" value="1"/>
</dbReference>
<name>A0A8T9CCU8_9HELO</name>
<dbReference type="GO" id="GO:0004180">
    <property type="term" value="F:carboxypeptidase activity"/>
    <property type="evidence" value="ECO:0007669"/>
    <property type="project" value="UniProtKB-KW"/>
</dbReference>
<dbReference type="SUPFAM" id="SSF52025">
    <property type="entry name" value="PA domain"/>
    <property type="match status" value="1"/>
</dbReference>
<dbReference type="AlphaFoldDB" id="A0A8T9CCU8"/>
<keyword evidence="2" id="KW-0472">Membrane</keyword>
<proteinExistence type="inferred from homology"/>
<reference evidence="6 7" key="1">
    <citation type="submission" date="2018-05" db="EMBL/GenBank/DDBJ databases">
        <title>Genome sequencing and assembly of the regulated plant pathogen Lachnellula willkommii and related sister species for the development of diagnostic species identification markers.</title>
        <authorList>
            <person name="Giroux E."/>
            <person name="Bilodeau G."/>
        </authorList>
    </citation>
    <scope>NUCLEOTIDE SEQUENCE [LARGE SCALE GENOMIC DNA]</scope>
    <source>
        <strain evidence="6 7">CBS 268.59</strain>
    </source>
</reference>
<comment type="similarity">
    <text evidence="1">Belongs to the peptidase M28 family. M28B subfamily.</text>
</comment>
<dbReference type="EMBL" id="QGMK01000245">
    <property type="protein sequence ID" value="TVY83012.1"/>
    <property type="molecule type" value="Genomic_DNA"/>
</dbReference>
<dbReference type="PANTHER" id="PTHR10404">
    <property type="entry name" value="N-ACETYLATED-ALPHA-LINKED ACIDIC DIPEPTIDASE"/>
    <property type="match status" value="1"/>
</dbReference>
<accession>A0A8T9CCU8</accession>
<protein>
    <submittedName>
        <fullName evidence="6">Putative glutamate carboxypeptidase</fullName>
    </submittedName>
</protein>
<dbReference type="InterPro" id="IPR003137">
    <property type="entry name" value="PA_domain"/>
</dbReference>
<evidence type="ECO:0000259" key="4">
    <source>
        <dbReference type="Pfam" id="PF04253"/>
    </source>
</evidence>
<dbReference type="InterPro" id="IPR036757">
    <property type="entry name" value="TFR-like_dimer_dom_sf"/>
</dbReference>
<dbReference type="Proteomes" id="UP000469558">
    <property type="component" value="Unassembled WGS sequence"/>
</dbReference>
<keyword evidence="7" id="KW-1185">Reference proteome</keyword>
<comment type="caution">
    <text evidence="6">The sequence shown here is derived from an EMBL/GenBank/DDBJ whole genome shotgun (WGS) entry which is preliminary data.</text>
</comment>